<organism evidence="1">
    <name type="scientific">Flavobacterium columnare</name>
    <dbReference type="NCBI Taxonomy" id="996"/>
    <lineage>
        <taxon>Bacteria</taxon>
        <taxon>Pseudomonadati</taxon>
        <taxon>Bacteroidota</taxon>
        <taxon>Flavobacteriia</taxon>
        <taxon>Flavobacteriales</taxon>
        <taxon>Flavobacteriaceae</taxon>
        <taxon>Flavobacterium</taxon>
    </lineage>
</organism>
<comment type="caution">
    <text evidence="1">The sequence shown here is derived from an EMBL/GenBank/DDBJ whole genome shotgun (WGS) entry which is preliminary data.</text>
</comment>
<protein>
    <submittedName>
        <fullName evidence="1">Uncharacterized protein</fullName>
    </submittedName>
</protein>
<proteinExistence type="predicted"/>
<name>A0AA94F132_9FLAO</name>
<dbReference type="RefSeq" id="WP_127822229.1">
    <property type="nucleotide sequence ID" value="NZ_RWGX02000012.1"/>
</dbReference>
<dbReference type="AlphaFoldDB" id="A0AA94F132"/>
<evidence type="ECO:0000313" key="1">
    <source>
        <dbReference type="EMBL" id="RVU88574.1"/>
    </source>
</evidence>
<reference evidence="1" key="1">
    <citation type="submission" date="2018-12" db="EMBL/GenBank/DDBJ databases">
        <title>Draft genome sequence of Flaovobacterium columnare BGFS27 isolated from channel catfish in Alabama.</title>
        <authorList>
            <person name="Cai W."/>
            <person name="Arias C."/>
        </authorList>
    </citation>
    <scope>NUCLEOTIDE SEQUENCE [LARGE SCALE GENOMIC DNA]</scope>
    <source>
        <strain evidence="1">BGFS27</strain>
    </source>
</reference>
<sequence>MKNLIRLLTFLLLLGCKENSNKNNNISNKEDLELSEINESKKLKSETIFNVFKENNSSYYYNNYIIIEDKSSTNTYILKKDNISLGKIELNKSYDGPGFSFFINELSSTLSNIIVEATADIGTSWYFSVIINNNRISNTFYIEEPRADSETTSINDFLKVSVDKDMLEYKFVKSKIARYSKIPENFNSDNSYLYFSRKINEDKNKIKDNLSLNGVWKSDCLNGNAKIEFNKEYVNLELIYNQIYINLEKIDESNNTISYKLKEIPKDKGSLGAKLDWENFMNESMVLEIKKRDDSKINFKWLGFYNSKTKKREFLENDFLSELNKEIEIEITLEKCE</sequence>
<gene>
    <name evidence="1" type="ORF">EJB19_10500</name>
</gene>
<dbReference type="EMBL" id="RWGX01000004">
    <property type="protein sequence ID" value="RVU88574.1"/>
    <property type="molecule type" value="Genomic_DNA"/>
</dbReference>
<accession>A0AA94F132</accession>